<evidence type="ECO:0000256" key="5">
    <source>
        <dbReference type="ARBA" id="ARBA00022989"/>
    </source>
</evidence>
<dbReference type="Gene3D" id="1.20.1250.20">
    <property type="entry name" value="MFS general substrate transporter like domains"/>
    <property type="match status" value="1"/>
</dbReference>
<dbReference type="InterPro" id="IPR036259">
    <property type="entry name" value="MFS_trans_sf"/>
</dbReference>
<dbReference type="InterPro" id="IPR005829">
    <property type="entry name" value="Sugar_transporter_CS"/>
</dbReference>
<evidence type="ECO:0000256" key="7">
    <source>
        <dbReference type="ARBA" id="ARBA00044273"/>
    </source>
</evidence>
<dbReference type="OrthoDB" id="3453194at2"/>
<evidence type="ECO:0000256" key="1">
    <source>
        <dbReference type="ARBA" id="ARBA00004429"/>
    </source>
</evidence>
<comment type="caution">
    <text evidence="9">The sequence shown here is derived from an EMBL/GenBank/DDBJ whole genome shotgun (WGS) entry which is preliminary data.</text>
</comment>
<dbReference type="PANTHER" id="PTHR23501:SF191">
    <property type="entry name" value="VACUOLAR BASIC AMINO ACID TRANSPORTER 4"/>
    <property type="match status" value="1"/>
</dbReference>
<keyword evidence="3" id="KW-1003">Cell membrane</keyword>
<evidence type="ECO:0000259" key="8">
    <source>
        <dbReference type="PROSITE" id="PS50850"/>
    </source>
</evidence>
<sequence length="502" mass="51288">MTGLAVTRTGRSLAIGAGGLAVLLGALDTYVVVGLLRQIIEDLQIPVNRLERITPVVTGYLLGYVAAMPLLGQASDRFGRKALLQACLAGFVAGSVLTATAGTVPLLVAGRVLLGIAGGALLPVTMALAADLWSQRRRATVLGGLGGAQELGSVLGPLYGIALAALAGWRSVFWVNVPLALLAMAAVAVSVPGGRPAERARVDLAGGGLLAVALGLLVAGLYNPDPRAQVLPSWGLPLLVGAGVALVAFVVWESRARTRLLDPAHVRMRPFLAALGTSLAAGAGLMVTLVDVDLFAQTLLGRDDRGGVLLLLRFLVALPVGAVLGGFLASRVGERWVAVAGMLVAAAGFVLMSAWPADVLARPHELGPLTLPRLDTDLAVVGLGLGLVIAPLSAAALRVVPPAQHGVASAGVVVARMTGMLVGIAALSAWGLHRFHSMTAALDVPIRVLFPSEAEYEAALDAYVGAVREALLTQYTEIFAITAGVCAAGAALALLIGPRPAR</sequence>
<protein>
    <recommendedName>
        <fullName evidence="7">MFS-type drug efflux transporter P55</fullName>
    </recommendedName>
</protein>
<evidence type="ECO:0000256" key="4">
    <source>
        <dbReference type="ARBA" id="ARBA00022692"/>
    </source>
</evidence>
<dbReference type="Gene3D" id="1.20.1720.10">
    <property type="entry name" value="Multidrug resistance protein D"/>
    <property type="match status" value="1"/>
</dbReference>
<keyword evidence="2" id="KW-0813">Transport</keyword>
<gene>
    <name evidence="9" type="ORF">BAY60_08610</name>
</gene>
<dbReference type="Pfam" id="PF07690">
    <property type="entry name" value="MFS_1"/>
    <property type="match status" value="1"/>
</dbReference>
<accession>A0A2V4BNX9</accession>
<dbReference type="EMBL" id="MASW01000001">
    <property type="protein sequence ID" value="PXY32323.1"/>
    <property type="molecule type" value="Genomic_DNA"/>
</dbReference>
<dbReference type="Proteomes" id="UP000249915">
    <property type="component" value="Unassembled WGS sequence"/>
</dbReference>
<dbReference type="InterPro" id="IPR020846">
    <property type="entry name" value="MFS_dom"/>
</dbReference>
<evidence type="ECO:0000313" key="9">
    <source>
        <dbReference type="EMBL" id="PXY32323.1"/>
    </source>
</evidence>
<evidence type="ECO:0000313" key="10">
    <source>
        <dbReference type="Proteomes" id="UP000249915"/>
    </source>
</evidence>
<feature type="domain" description="Major facilitator superfamily (MFS) profile" evidence="8">
    <location>
        <begin position="14"/>
        <end position="501"/>
    </location>
</feature>
<reference evidence="9 10" key="1">
    <citation type="submission" date="2016-07" db="EMBL/GenBank/DDBJ databases">
        <title>Draft genome sequence of Prauserella muralis DSM 45305, isolated from a mould-covered wall in an indoor environment.</title>
        <authorList>
            <person name="Ruckert C."/>
            <person name="Albersmeier A."/>
            <person name="Jiang C.-L."/>
            <person name="Jiang Y."/>
            <person name="Kalinowski J."/>
            <person name="Schneider O."/>
            <person name="Winkler A."/>
            <person name="Zotchev S.B."/>
        </authorList>
    </citation>
    <scope>NUCLEOTIDE SEQUENCE [LARGE SCALE GENOMIC DNA]</scope>
    <source>
        <strain evidence="9 10">DSM 45305</strain>
    </source>
</reference>
<dbReference type="PROSITE" id="PS50850">
    <property type="entry name" value="MFS"/>
    <property type="match status" value="1"/>
</dbReference>
<keyword evidence="5" id="KW-1133">Transmembrane helix</keyword>
<keyword evidence="4" id="KW-0812">Transmembrane</keyword>
<evidence type="ECO:0000256" key="2">
    <source>
        <dbReference type="ARBA" id="ARBA00022448"/>
    </source>
</evidence>
<dbReference type="AlphaFoldDB" id="A0A2V4BNX9"/>
<name>A0A2V4BNX9_9PSEU</name>
<keyword evidence="10" id="KW-1185">Reference proteome</keyword>
<dbReference type="PANTHER" id="PTHR23501">
    <property type="entry name" value="MAJOR FACILITATOR SUPERFAMILY"/>
    <property type="match status" value="1"/>
</dbReference>
<keyword evidence="6" id="KW-0472">Membrane</keyword>
<organism evidence="9 10">
    <name type="scientific">Prauserella muralis</name>
    <dbReference type="NCBI Taxonomy" id="588067"/>
    <lineage>
        <taxon>Bacteria</taxon>
        <taxon>Bacillati</taxon>
        <taxon>Actinomycetota</taxon>
        <taxon>Actinomycetes</taxon>
        <taxon>Pseudonocardiales</taxon>
        <taxon>Pseudonocardiaceae</taxon>
        <taxon>Prauserella</taxon>
    </lineage>
</organism>
<dbReference type="CDD" id="cd17321">
    <property type="entry name" value="MFS_MMR_MDR_like"/>
    <property type="match status" value="1"/>
</dbReference>
<dbReference type="InterPro" id="IPR011701">
    <property type="entry name" value="MFS"/>
</dbReference>
<dbReference type="GO" id="GO:0022857">
    <property type="term" value="F:transmembrane transporter activity"/>
    <property type="evidence" value="ECO:0007669"/>
    <property type="project" value="InterPro"/>
</dbReference>
<evidence type="ECO:0000256" key="3">
    <source>
        <dbReference type="ARBA" id="ARBA00022519"/>
    </source>
</evidence>
<dbReference type="GO" id="GO:0005886">
    <property type="term" value="C:plasma membrane"/>
    <property type="evidence" value="ECO:0007669"/>
    <property type="project" value="UniProtKB-SubCell"/>
</dbReference>
<dbReference type="SUPFAM" id="SSF103473">
    <property type="entry name" value="MFS general substrate transporter"/>
    <property type="match status" value="1"/>
</dbReference>
<proteinExistence type="predicted"/>
<dbReference type="PROSITE" id="PS00216">
    <property type="entry name" value="SUGAR_TRANSPORT_1"/>
    <property type="match status" value="1"/>
</dbReference>
<keyword evidence="3" id="KW-0997">Cell inner membrane</keyword>
<evidence type="ECO:0000256" key="6">
    <source>
        <dbReference type="ARBA" id="ARBA00023136"/>
    </source>
</evidence>
<dbReference type="RefSeq" id="WP_112280356.1">
    <property type="nucleotide sequence ID" value="NZ_MASW01000001.1"/>
</dbReference>
<comment type="subcellular location">
    <subcellularLocation>
        <location evidence="1">Cell inner membrane</location>
        <topology evidence="1">Multi-pass membrane protein</topology>
    </subcellularLocation>
</comment>